<evidence type="ECO:0000256" key="2">
    <source>
        <dbReference type="ARBA" id="ARBA00022649"/>
    </source>
</evidence>
<accession>A0A1J5IKD0</accession>
<comment type="caution">
    <text evidence="3">The sequence shown here is derived from an EMBL/GenBank/DDBJ whole genome shotgun (WGS) entry which is preliminary data.</text>
</comment>
<dbReference type="PANTHER" id="PTHR35601:SF1">
    <property type="entry name" value="TOXIN RELE"/>
    <property type="match status" value="1"/>
</dbReference>
<dbReference type="Pfam" id="PF05016">
    <property type="entry name" value="ParE_toxin"/>
    <property type="match status" value="1"/>
</dbReference>
<gene>
    <name evidence="3" type="ORF">AUK40_03765</name>
</gene>
<dbReference type="EMBL" id="MNZT01000065">
    <property type="protein sequence ID" value="OIP97155.1"/>
    <property type="molecule type" value="Genomic_DNA"/>
</dbReference>
<keyword evidence="2" id="KW-1277">Toxin-antitoxin system</keyword>
<evidence type="ECO:0000313" key="4">
    <source>
        <dbReference type="Proteomes" id="UP000183245"/>
    </source>
</evidence>
<protein>
    <recommendedName>
        <fullName evidence="5">Addiction module antitoxin</fullName>
    </recommendedName>
</protein>
<dbReference type="NCBIfam" id="TIGR02385">
    <property type="entry name" value="RelE_StbE"/>
    <property type="match status" value="1"/>
</dbReference>
<dbReference type="STRING" id="1817892.AUK40_03765"/>
<evidence type="ECO:0000256" key="1">
    <source>
        <dbReference type="ARBA" id="ARBA00006226"/>
    </source>
</evidence>
<dbReference type="SUPFAM" id="SSF143011">
    <property type="entry name" value="RelE-like"/>
    <property type="match status" value="1"/>
</dbReference>
<organism evidence="3 4">
    <name type="scientific">Candidatus Wirthbacteria bacterium CG2_30_54_11</name>
    <dbReference type="NCBI Taxonomy" id="1817892"/>
    <lineage>
        <taxon>Bacteria</taxon>
        <taxon>Candidatus Wirthbacteria</taxon>
    </lineage>
</organism>
<name>A0A1J5IKD0_9BACT</name>
<sequence>MFKKSVAKDLKKLPKAVAEGILRVIHDTLPTSPQAGEPLKGSYRGLWRLRVGRYRVVYEIHASEIVILILRISHRKDVYRGLL</sequence>
<dbReference type="InterPro" id="IPR035093">
    <property type="entry name" value="RelE/ParE_toxin_dom_sf"/>
</dbReference>
<dbReference type="AlphaFoldDB" id="A0A1J5IKD0"/>
<proteinExistence type="inferred from homology"/>
<dbReference type="PANTHER" id="PTHR35601">
    <property type="entry name" value="TOXIN RELE"/>
    <property type="match status" value="1"/>
</dbReference>
<evidence type="ECO:0008006" key="5">
    <source>
        <dbReference type="Google" id="ProtNLM"/>
    </source>
</evidence>
<comment type="similarity">
    <text evidence="1">Belongs to the RelE toxin family.</text>
</comment>
<reference evidence="3" key="1">
    <citation type="journal article" date="2016" name="Environ. Microbiol.">
        <title>Genomic resolution of a cold subsurface aquifer community provides metabolic insights for novel microbes adapted to high CO concentrations.</title>
        <authorList>
            <person name="Probst A.J."/>
            <person name="Castelle C.J."/>
            <person name="Singh A."/>
            <person name="Brown C.T."/>
            <person name="Anantharaman K."/>
            <person name="Sharon I."/>
            <person name="Hug L.A."/>
            <person name="Burstein D."/>
            <person name="Emerson J.B."/>
            <person name="Thomas B.C."/>
            <person name="Banfield J.F."/>
        </authorList>
    </citation>
    <scope>NUCLEOTIDE SEQUENCE [LARGE SCALE GENOMIC DNA]</scope>
    <source>
        <strain evidence="3">CG2_30_54_11</strain>
    </source>
</reference>
<dbReference type="Gene3D" id="3.30.2310.20">
    <property type="entry name" value="RelE-like"/>
    <property type="match status" value="1"/>
</dbReference>
<evidence type="ECO:0000313" key="3">
    <source>
        <dbReference type="EMBL" id="OIP97155.1"/>
    </source>
</evidence>
<dbReference type="InterPro" id="IPR007712">
    <property type="entry name" value="RelE/ParE_toxin"/>
</dbReference>
<dbReference type="Proteomes" id="UP000183245">
    <property type="component" value="Unassembled WGS sequence"/>
</dbReference>